<feature type="region of interest" description="Disordered" evidence="2">
    <location>
        <begin position="460"/>
        <end position="515"/>
    </location>
</feature>
<keyword evidence="4" id="KW-1185">Reference proteome</keyword>
<dbReference type="EMBL" id="BDRX01000005">
    <property type="protein sequence ID" value="GBF88445.1"/>
    <property type="molecule type" value="Genomic_DNA"/>
</dbReference>
<feature type="coiled-coil region" evidence="1">
    <location>
        <begin position="388"/>
        <end position="436"/>
    </location>
</feature>
<sequence length="515" mass="51742">MATEVAQKRLKRTAIDSGRDDAIEQLPSAINDLIRAGEGAMLTKAIRSVLMFLQRLGPGALTKGFVIKLQGVAGGDTALNIEADLELPPDWSDVYVDKHGRFCPAASLERVLSLVIRAPRNATLASLPGGFHPAPLPEPGCDPRGPYCTVGERLGVRGSSRTAAGTMVAKAVVLTSFELCHVMDADERLLRRIATSSGAQLRDHPFAIASLMRGALISDPEAAALARLTAAAPHGGGATAAGGGAAVGGAPPPAPRVVTVRDLDPAGLELFVTALVNLKAIVQADGGALEPSRVGGAIADSLALAREALAAAAEEEALPRGDGDVELYGADTEAAAAAAADAGGSGCEEEEEGGGGDGGGYGGGGGDGYGGYGGGSGGVKKAALKLAERRLALELDAARAQLDDERAAREQAQQRADRLEAALTAAQRECERLRAAARAGALAKQQIEEEYAALRAAHGGAARSGGGAGASGGRGGGGSSGGASGGRGGGASRYNQPMRAPGTSMLKRPLARPAG</sequence>
<organism evidence="3 4">
    <name type="scientific">Raphidocelis subcapitata</name>
    <dbReference type="NCBI Taxonomy" id="307507"/>
    <lineage>
        <taxon>Eukaryota</taxon>
        <taxon>Viridiplantae</taxon>
        <taxon>Chlorophyta</taxon>
        <taxon>core chlorophytes</taxon>
        <taxon>Chlorophyceae</taxon>
        <taxon>CS clade</taxon>
        <taxon>Sphaeropleales</taxon>
        <taxon>Selenastraceae</taxon>
        <taxon>Raphidocelis</taxon>
    </lineage>
</organism>
<dbReference type="AlphaFoldDB" id="A0A2V0NUE1"/>
<evidence type="ECO:0000256" key="2">
    <source>
        <dbReference type="SAM" id="MobiDB-lite"/>
    </source>
</evidence>
<evidence type="ECO:0000256" key="1">
    <source>
        <dbReference type="SAM" id="Coils"/>
    </source>
</evidence>
<dbReference type="Proteomes" id="UP000247498">
    <property type="component" value="Unassembled WGS sequence"/>
</dbReference>
<accession>A0A2V0NUE1</accession>
<protein>
    <submittedName>
        <fullName evidence="3">Uncharacterized protein</fullName>
    </submittedName>
</protein>
<evidence type="ECO:0000313" key="3">
    <source>
        <dbReference type="EMBL" id="GBF88445.1"/>
    </source>
</evidence>
<reference evidence="3 4" key="1">
    <citation type="journal article" date="2018" name="Sci. Rep.">
        <title>Raphidocelis subcapitata (=Pseudokirchneriella subcapitata) provides an insight into genome evolution and environmental adaptations in the Sphaeropleales.</title>
        <authorList>
            <person name="Suzuki S."/>
            <person name="Yamaguchi H."/>
            <person name="Nakajima N."/>
            <person name="Kawachi M."/>
        </authorList>
    </citation>
    <scope>NUCLEOTIDE SEQUENCE [LARGE SCALE GENOMIC DNA]</scope>
    <source>
        <strain evidence="3 4">NIES-35</strain>
    </source>
</reference>
<proteinExistence type="predicted"/>
<evidence type="ECO:0000313" key="4">
    <source>
        <dbReference type="Proteomes" id="UP000247498"/>
    </source>
</evidence>
<dbReference type="InParanoid" id="A0A2V0NUE1"/>
<comment type="caution">
    <text evidence="3">The sequence shown here is derived from an EMBL/GenBank/DDBJ whole genome shotgun (WGS) entry which is preliminary data.</text>
</comment>
<feature type="region of interest" description="Disordered" evidence="2">
    <location>
        <begin position="339"/>
        <end position="360"/>
    </location>
</feature>
<keyword evidence="1" id="KW-0175">Coiled coil</keyword>
<gene>
    <name evidence="3" type="ORF">Rsub_01158</name>
</gene>
<name>A0A2V0NUE1_9CHLO</name>
<feature type="compositionally biased region" description="Gly residues" evidence="2">
    <location>
        <begin position="462"/>
        <end position="491"/>
    </location>
</feature>